<feature type="transmembrane region" description="Helical" evidence="2">
    <location>
        <begin position="36"/>
        <end position="60"/>
    </location>
</feature>
<evidence type="ECO:0000313" key="4">
    <source>
        <dbReference type="Proteomes" id="UP000054270"/>
    </source>
</evidence>
<evidence type="ECO:0000256" key="1">
    <source>
        <dbReference type="SAM" id="MobiDB-lite"/>
    </source>
</evidence>
<dbReference type="EMBL" id="KN817734">
    <property type="protein sequence ID" value="KJA13518.1"/>
    <property type="molecule type" value="Genomic_DNA"/>
</dbReference>
<dbReference type="AlphaFoldDB" id="A0A0D2LRR0"/>
<proteinExistence type="predicted"/>
<evidence type="ECO:0000256" key="2">
    <source>
        <dbReference type="SAM" id="Phobius"/>
    </source>
</evidence>
<evidence type="ECO:0000313" key="3">
    <source>
        <dbReference type="EMBL" id="KJA13518.1"/>
    </source>
</evidence>
<keyword evidence="2" id="KW-0812">Transmembrane</keyword>
<keyword evidence="2" id="KW-0472">Membrane</keyword>
<organism evidence="3 4">
    <name type="scientific">Hypholoma sublateritium (strain FD-334 SS-4)</name>
    <dbReference type="NCBI Taxonomy" id="945553"/>
    <lineage>
        <taxon>Eukaryota</taxon>
        <taxon>Fungi</taxon>
        <taxon>Dikarya</taxon>
        <taxon>Basidiomycota</taxon>
        <taxon>Agaricomycotina</taxon>
        <taxon>Agaricomycetes</taxon>
        <taxon>Agaricomycetidae</taxon>
        <taxon>Agaricales</taxon>
        <taxon>Agaricineae</taxon>
        <taxon>Strophariaceae</taxon>
        <taxon>Hypholoma</taxon>
    </lineage>
</organism>
<feature type="region of interest" description="Disordered" evidence="1">
    <location>
        <begin position="69"/>
        <end position="89"/>
    </location>
</feature>
<dbReference type="Proteomes" id="UP000054270">
    <property type="component" value="Unassembled WGS sequence"/>
</dbReference>
<accession>A0A0D2LRR0</accession>
<reference evidence="4" key="1">
    <citation type="submission" date="2014-04" db="EMBL/GenBank/DDBJ databases">
        <title>Evolutionary Origins and Diversification of the Mycorrhizal Mutualists.</title>
        <authorList>
            <consortium name="DOE Joint Genome Institute"/>
            <consortium name="Mycorrhizal Genomics Consortium"/>
            <person name="Kohler A."/>
            <person name="Kuo A."/>
            <person name="Nagy L.G."/>
            <person name="Floudas D."/>
            <person name="Copeland A."/>
            <person name="Barry K.W."/>
            <person name="Cichocki N."/>
            <person name="Veneault-Fourrey C."/>
            <person name="LaButti K."/>
            <person name="Lindquist E.A."/>
            <person name="Lipzen A."/>
            <person name="Lundell T."/>
            <person name="Morin E."/>
            <person name="Murat C."/>
            <person name="Riley R."/>
            <person name="Ohm R."/>
            <person name="Sun H."/>
            <person name="Tunlid A."/>
            <person name="Henrissat B."/>
            <person name="Grigoriev I.V."/>
            <person name="Hibbett D.S."/>
            <person name="Martin F."/>
        </authorList>
    </citation>
    <scope>NUCLEOTIDE SEQUENCE [LARGE SCALE GENOMIC DNA]</scope>
    <source>
        <strain evidence="4">FD-334 SS-4</strain>
    </source>
</reference>
<name>A0A0D2LRR0_HYPSF</name>
<keyword evidence="4" id="KW-1185">Reference proteome</keyword>
<gene>
    <name evidence="3" type="ORF">HYPSUDRAFT_209466</name>
</gene>
<keyword evidence="2" id="KW-1133">Transmembrane helix</keyword>
<sequence>MKSLSQEQARGEEEDVTRLRGAIGGGYGCRGAGGGLGIALLIALLPVPIPNLALVCICIAQQPPRAHPAQRGLRASLTATRAGTRSPATRQPRLDMLGRVAALRAGYPHRASAASVVRAGGT</sequence>
<feature type="compositionally biased region" description="Polar residues" evidence="1">
    <location>
        <begin position="77"/>
        <end position="89"/>
    </location>
</feature>
<protein>
    <submittedName>
        <fullName evidence="3">Uncharacterized protein</fullName>
    </submittedName>
</protein>